<feature type="compositionally biased region" description="Basic and acidic residues" evidence="1">
    <location>
        <begin position="124"/>
        <end position="148"/>
    </location>
</feature>
<evidence type="ECO:0000313" key="2">
    <source>
        <dbReference type="EMBL" id="KAJ1200598.1"/>
    </source>
</evidence>
<name>A0AAV7VG63_PLEWA</name>
<feature type="compositionally biased region" description="Basic and acidic residues" evidence="1">
    <location>
        <begin position="160"/>
        <end position="169"/>
    </location>
</feature>
<keyword evidence="3" id="KW-1185">Reference proteome</keyword>
<sequence length="169" mass="18826">MERKPLLAAVPLRFGSLPHGKVQHTPGSMMTNADFLSRYPMGSLLNQSLTEVSECDRAPPLGQSTPGRKSPELALEYPRGKNEVSECDRAPPLGHSTPGRKSPVLALEYPRGKNEGLTSVCTQKSRDAVEEKVKTEKHGDKDGRKQWEEGSEEQEEDENTERSRVLREM</sequence>
<feature type="region of interest" description="Disordered" evidence="1">
    <location>
        <begin position="54"/>
        <end position="169"/>
    </location>
</feature>
<gene>
    <name evidence="2" type="ORF">NDU88_004421</name>
</gene>
<reference evidence="2" key="1">
    <citation type="journal article" date="2022" name="bioRxiv">
        <title>Sequencing and chromosome-scale assembly of the giantPleurodeles waltlgenome.</title>
        <authorList>
            <person name="Brown T."/>
            <person name="Elewa A."/>
            <person name="Iarovenko S."/>
            <person name="Subramanian E."/>
            <person name="Araus A.J."/>
            <person name="Petzold A."/>
            <person name="Susuki M."/>
            <person name="Suzuki K.-i.T."/>
            <person name="Hayashi T."/>
            <person name="Toyoda A."/>
            <person name="Oliveira C."/>
            <person name="Osipova E."/>
            <person name="Leigh N.D."/>
            <person name="Simon A."/>
            <person name="Yun M.H."/>
        </authorList>
    </citation>
    <scope>NUCLEOTIDE SEQUENCE</scope>
    <source>
        <strain evidence="2">20211129_DDA</strain>
        <tissue evidence="2">Liver</tissue>
    </source>
</reference>
<organism evidence="2 3">
    <name type="scientific">Pleurodeles waltl</name>
    <name type="common">Iberian ribbed newt</name>
    <dbReference type="NCBI Taxonomy" id="8319"/>
    <lineage>
        <taxon>Eukaryota</taxon>
        <taxon>Metazoa</taxon>
        <taxon>Chordata</taxon>
        <taxon>Craniata</taxon>
        <taxon>Vertebrata</taxon>
        <taxon>Euteleostomi</taxon>
        <taxon>Amphibia</taxon>
        <taxon>Batrachia</taxon>
        <taxon>Caudata</taxon>
        <taxon>Salamandroidea</taxon>
        <taxon>Salamandridae</taxon>
        <taxon>Pleurodelinae</taxon>
        <taxon>Pleurodeles</taxon>
    </lineage>
</organism>
<dbReference type="Proteomes" id="UP001066276">
    <property type="component" value="Chromosome 2_1"/>
</dbReference>
<protein>
    <submittedName>
        <fullName evidence="2">Uncharacterized protein</fullName>
    </submittedName>
</protein>
<dbReference type="EMBL" id="JANPWB010000003">
    <property type="protein sequence ID" value="KAJ1200598.1"/>
    <property type="molecule type" value="Genomic_DNA"/>
</dbReference>
<feature type="compositionally biased region" description="Basic and acidic residues" evidence="1">
    <location>
        <begin position="78"/>
        <end position="89"/>
    </location>
</feature>
<feature type="compositionally biased region" description="Acidic residues" evidence="1">
    <location>
        <begin position="149"/>
        <end position="159"/>
    </location>
</feature>
<comment type="caution">
    <text evidence="2">The sequence shown here is derived from an EMBL/GenBank/DDBJ whole genome shotgun (WGS) entry which is preliminary data.</text>
</comment>
<proteinExistence type="predicted"/>
<accession>A0AAV7VG63</accession>
<dbReference type="AlphaFoldDB" id="A0AAV7VG63"/>
<evidence type="ECO:0000256" key="1">
    <source>
        <dbReference type="SAM" id="MobiDB-lite"/>
    </source>
</evidence>
<evidence type="ECO:0000313" key="3">
    <source>
        <dbReference type="Proteomes" id="UP001066276"/>
    </source>
</evidence>